<dbReference type="KEGG" id="erz:ER308_08965"/>
<dbReference type="OrthoDB" id="7459360at2"/>
<proteinExistence type="predicted"/>
<accession>A0A411YEZ4</accession>
<dbReference type="RefSeq" id="WP_131154664.1">
    <property type="nucleotide sequence ID" value="NZ_CP036402.1"/>
</dbReference>
<sequence length="164" mass="17601">MPLVVYDAQLLAAATAFAGATYQSWPDVPPYTSNPEADCIGIVSSSPRHGTDFGLVLSRGLLTQVQAVLADDVGLAQRDIDEYIFALLTFARASGGSIVADPPLPATNPPHVEVPLELASRAGNMLVAAHPDLVKLGPRWGPQRTFVLRPRDFTEKVDAARRTR</sequence>
<reference evidence="1 2" key="1">
    <citation type="submission" date="2019-01" db="EMBL/GenBank/DDBJ databases">
        <title>Egibacter rhizosphaerae EGI 80759T.</title>
        <authorList>
            <person name="Chen D.-D."/>
            <person name="Tian Y."/>
            <person name="Jiao J.-Y."/>
            <person name="Zhang X.-T."/>
            <person name="Zhang Y.-G."/>
            <person name="Zhang Y."/>
            <person name="Xiao M."/>
            <person name="Shu W.-S."/>
            <person name="Li W.-J."/>
        </authorList>
    </citation>
    <scope>NUCLEOTIDE SEQUENCE [LARGE SCALE GENOMIC DNA]</scope>
    <source>
        <strain evidence="1 2">EGI 80759</strain>
    </source>
</reference>
<dbReference type="EMBL" id="CP036402">
    <property type="protein sequence ID" value="QBI19667.1"/>
    <property type="molecule type" value="Genomic_DNA"/>
</dbReference>
<organism evidence="1 2">
    <name type="scientific">Egibacter rhizosphaerae</name>
    <dbReference type="NCBI Taxonomy" id="1670831"/>
    <lineage>
        <taxon>Bacteria</taxon>
        <taxon>Bacillati</taxon>
        <taxon>Actinomycetota</taxon>
        <taxon>Nitriliruptoria</taxon>
        <taxon>Egibacterales</taxon>
        <taxon>Egibacteraceae</taxon>
        <taxon>Egibacter</taxon>
    </lineage>
</organism>
<dbReference type="AlphaFoldDB" id="A0A411YEZ4"/>
<evidence type="ECO:0000313" key="2">
    <source>
        <dbReference type="Proteomes" id="UP000291469"/>
    </source>
</evidence>
<keyword evidence="2" id="KW-1185">Reference proteome</keyword>
<gene>
    <name evidence="1" type="ORF">ER308_08965</name>
</gene>
<dbReference type="Proteomes" id="UP000291469">
    <property type="component" value="Chromosome"/>
</dbReference>
<name>A0A411YEZ4_9ACTN</name>
<protein>
    <submittedName>
        <fullName evidence="1">Uncharacterized protein</fullName>
    </submittedName>
</protein>
<evidence type="ECO:0000313" key="1">
    <source>
        <dbReference type="EMBL" id="QBI19667.1"/>
    </source>
</evidence>